<evidence type="ECO:0000313" key="3">
    <source>
        <dbReference type="Proteomes" id="UP000466535"/>
    </source>
</evidence>
<gene>
    <name evidence="2" type="ORF">GRX03_09060</name>
</gene>
<evidence type="ECO:0000256" key="1">
    <source>
        <dbReference type="SAM" id="Phobius"/>
    </source>
</evidence>
<keyword evidence="1" id="KW-1133">Transmembrane helix</keyword>
<dbReference type="Proteomes" id="UP000466535">
    <property type="component" value="Unassembled WGS sequence"/>
</dbReference>
<protein>
    <submittedName>
        <fullName evidence="2">Uncharacterized protein</fullName>
    </submittedName>
</protein>
<dbReference type="AlphaFoldDB" id="A0A6B0T931"/>
<feature type="transmembrane region" description="Helical" evidence="1">
    <location>
        <begin position="12"/>
        <end position="31"/>
    </location>
</feature>
<dbReference type="RefSeq" id="WP_159763884.1">
    <property type="nucleotide sequence ID" value="NZ_WUUT01000003.1"/>
</dbReference>
<keyword evidence="1" id="KW-0472">Membrane</keyword>
<comment type="caution">
    <text evidence="2">The sequence shown here is derived from an EMBL/GenBank/DDBJ whole genome shotgun (WGS) entry which is preliminary data.</text>
</comment>
<keyword evidence="1" id="KW-0812">Transmembrane</keyword>
<feature type="transmembrane region" description="Helical" evidence="1">
    <location>
        <begin position="37"/>
        <end position="58"/>
    </location>
</feature>
<accession>A0A6B0T931</accession>
<name>A0A6B0T931_9EURY</name>
<reference evidence="2 3" key="1">
    <citation type="submission" date="2019-12" db="EMBL/GenBank/DDBJ databases">
        <title>Isolation and characterization of three novel carbon monoxide-oxidizing members of Halobacteria from salione crusts and soils.</title>
        <authorList>
            <person name="Myers M.R."/>
            <person name="King G.M."/>
        </authorList>
    </citation>
    <scope>NUCLEOTIDE SEQUENCE [LARGE SCALE GENOMIC DNA]</scope>
    <source>
        <strain evidence="2 3">WSH3</strain>
    </source>
</reference>
<sequence length="62" mass="6008">MTARHTDSRLLRAVGAGVFAVAVVGGVAFGWDFSGSTGTIPAAIAVAAAAVATAVGYLSRSG</sequence>
<evidence type="ECO:0000313" key="2">
    <source>
        <dbReference type="EMBL" id="MXR51751.1"/>
    </source>
</evidence>
<organism evidence="2 3">
    <name type="scientific">Halovenus carboxidivorans</name>
    <dbReference type="NCBI Taxonomy" id="2692199"/>
    <lineage>
        <taxon>Archaea</taxon>
        <taxon>Methanobacteriati</taxon>
        <taxon>Methanobacteriota</taxon>
        <taxon>Stenosarchaea group</taxon>
        <taxon>Halobacteria</taxon>
        <taxon>Halobacteriales</taxon>
        <taxon>Haloarculaceae</taxon>
        <taxon>Halovenus</taxon>
    </lineage>
</organism>
<proteinExistence type="predicted"/>
<keyword evidence="3" id="KW-1185">Reference proteome</keyword>
<dbReference type="EMBL" id="WUUT01000003">
    <property type="protein sequence ID" value="MXR51751.1"/>
    <property type="molecule type" value="Genomic_DNA"/>
</dbReference>